<dbReference type="Proteomes" id="UP000199427">
    <property type="component" value="Unassembled WGS sequence"/>
</dbReference>
<dbReference type="SUPFAM" id="SSF55729">
    <property type="entry name" value="Acyl-CoA N-acyltransferases (Nat)"/>
    <property type="match status" value="1"/>
</dbReference>
<accession>A0A1H9JYV2</accession>
<sequence length="183" mass="20891">MFVHQVDEEVALRLVDLGDAEELFNLTDVSRDHLRPWLPWVDRTTTQADTEEYIKFSKQIYSENKGMNAVVLYKGNIAGVAGFNKLDWANRIAYIGYWLGAEYTGKGIMTRAAGALTDYALGELGMNKVDIRAAEYNSGSRAIPERLGFTQEGRIRSGEWLYDHFVDHIVYGMLKSEWEEKNK</sequence>
<dbReference type="PROSITE" id="PS51186">
    <property type="entry name" value="GNAT"/>
    <property type="match status" value="1"/>
</dbReference>
<feature type="domain" description="N-acetyltransferase" evidence="1">
    <location>
        <begin position="24"/>
        <end position="176"/>
    </location>
</feature>
<dbReference type="GO" id="GO:0008999">
    <property type="term" value="F:protein-N-terminal-alanine acetyltransferase activity"/>
    <property type="evidence" value="ECO:0007669"/>
    <property type="project" value="TreeGrafter"/>
</dbReference>
<dbReference type="STRING" id="571933.SAMN05216362_13420"/>
<evidence type="ECO:0000259" key="1">
    <source>
        <dbReference type="PROSITE" id="PS51186"/>
    </source>
</evidence>
<dbReference type="OrthoDB" id="9784707at2"/>
<dbReference type="Pfam" id="PF13302">
    <property type="entry name" value="Acetyltransf_3"/>
    <property type="match status" value="1"/>
</dbReference>
<dbReference type="GO" id="GO:1990189">
    <property type="term" value="F:protein N-terminal-serine acetyltransferase activity"/>
    <property type="evidence" value="ECO:0007669"/>
    <property type="project" value="TreeGrafter"/>
</dbReference>
<gene>
    <name evidence="2" type="ORF">SAMN05216362_13420</name>
</gene>
<dbReference type="InterPro" id="IPR051908">
    <property type="entry name" value="Ribosomal_N-acetyltransferase"/>
</dbReference>
<dbReference type="InterPro" id="IPR000182">
    <property type="entry name" value="GNAT_dom"/>
</dbReference>
<dbReference type="PANTHER" id="PTHR43441:SF12">
    <property type="entry name" value="RIBOSOMAL N-ACETYLTRANSFERASE YDAF-RELATED"/>
    <property type="match status" value="1"/>
</dbReference>
<name>A0A1H9JYV2_9BACI</name>
<dbReference type="Gene3D" id="3.40.630.30">
    <property type="match status" value="1"/>
</dbReference>
<proteinExistence type="predicted"/>
<dbReference type="AlphaFoldDB" id="A0A1H9JYV2"/>
<evidence type="ECO:0000313" key="2">
    <source>
        <dbReference type="EMBL" id="SEQ92012.1"/>
    </source>
</evidence>
<dbReference type="RefSeq" id="WP_091774789.1">
    <property type="nucleotide sequence ID" value="NZ_CAESCL010000029.1"/>
</dbReference>
<dbReference type="EMBL" id="FOES01000034">
    <property type="protein sequence ID" value="SEQ92012.1"/>
    <property type="molecule type" value="Genomic_DNA"/>
</dbReference>
<keyword evidence="3" id="KW-1185">Reference proteome</keyword>
<protein>
    <submittedName>
        <fullName evidence="2">Ribosomal-protein-serine acetyltransferase</fullName>
    </submittedName>
</protein>
<dbReference type="GO" id="GO:0005737">
    <property type="term" value="C:cytoplasm"/>
    <property type="evidence" value="ECO:0007669"/>
    <property type="project" value="TreeGrafter"/>
</dbReference>
<dbReference type="PANTHER" id="PTHR43441">
    <property type="entry name" value="RIBOSOMAL-PROTEIN-SERINE ACETYLTRANSFERASE"/>
    <property type="match status" value="1"/>
</dbReference>
<reference evidence="2 3" key="1">
    <citation type="submission" date="2016-10" db="EMBL/GenBank/DDBJ databases">
        <authorList>
            <person name="de Groot N.N."/>
        </authorList>
    </citation>
    <scope>NUCLEOTIDE SEQUENCE [LARGE SCALE GENOMIC DNA]</scope>
    <source>
        <strain evidence="2 3">DSM 21633</strain>
    </source>
</reference>
<organism evidence="2 3">
    <name type="scientific">Piscibacillus halophilus</name>
    <dbReference type="NCBI Taxonomy" id="571933"/>
    <lineage>
        <taxon>Bacteria</taxon>
        <taxon>Bacillati</taxon>
        <taxon>Bacillota</taxon>
        <taxon>Bacilli</taxon>
        <taxon>Bacillales</taxon>
        <taxon>Bacillaceae</taxon>
        <taxon>Piscibacillus</taxon>
    </lineage>
</organism>
<dbReference type="InterPro" id="IPR016181">
    <property type="entry name" value="Acyl_CoA_acyltransferase"/>
</dbReference>
<keyword evidence="2" id="KW-0808">Transferase</keyword>
<evidence type="ECO:0000313" key="3">
    <source>
        <dbReference type="Proteomes" id="UP000199427"/>
    </source>
</evidence>